<reference evidence="2 3" key="1">
    <citation type="submission" date="2018-05" db="EMBL/GenBank/DDBJ databases">
        <title>A metagenomic window into the 2 km-deep terrestrial subsurface aquifer revealed taxonomically and functionally diverse microbial community comprising novel uncultured bacterial lineages.</title>
        <authorList>
            <person name="Kadnikov V.V."/>
            <person name="Mardanov A.V."/>
            <person name="Beletsky A.V."/>
            <person name="Banks D."/>
            <person name="Pimenov N.V."/>
            <person name="Frank Y.A."/>
            <person name="Karnachuk O.V."/>
            <person name="Ravin N.V."/>
        </authorList>
    </citation>
    <scope>NUCLEOTIDE SEQUENCE [LARGE SCALE GENOMIC DNA]</scope>
    <source>
        <strain evidence="2">BY5</strain>
    </source>
</reference>
<gene>
    <name evidence="2" type="ORF">OZSIB_1779</name>
</gene>
<keyword evidence="1" id="KW-0732">Signal</keyword>
<protein>
    <submittedName>
        <fullName evidence="2">Uncharacterized protein</fullName>
    </submittedName>
</protein>
<name>A0A367ZJC0_9BACT</name>
<dbReference type="AlphaFoldDB" id="A0A367ZJC0"/>
<comment type="caution">
    <text evidence="2">The sequence shown here is derived from an EMBL/GenBank/DDBJ whole genome shotgun (WGS) entry which is preliminary data.</text>
</comment>
<evidence type="ECO:0000313" key="3">
    <source>
        <dbReference type="Proteomes" id="UP000252355"/>
    </source>
</evidence>
<sequence length="301" mass="33715">MVRTSFGLVLVLALVTVPAWSFDRADDPLTPLQATIHQLIAASWQATDEALTASHDVAGPDRDAAAETDRLVRDLGRRLTDALEAGNRQPLEAFRDEYLALDPAGRAALFPVLDQVRASQLQALRPAVSETQMREYFPGYGHTEYGYKYRKGREVSREHKGFRWQSEERTINMNLNQELVINLDLLSIFQGLAQSGAIKDLKVGEPYQMTTGGAPFFVCKISFTANKTLVTKTNRKYEVSKVWFELWRAKGIIWTTGDWELVGQTYVIMQEPTGDDVVTGVNRVLDQPLQVGQPAFAKVEP</sequence>
<accession>A0A367ZJC0</accession>
<organism evidence="2 3">
    <name type="scientific">Candidatus Ozemobacter sibiricus</name>
    <dbReference type="NCBI Taxonomy" id="2268124"/>
    <lineage>
        <taxon>Bacteria</taxon>
        <taxon>Candidatus Ozemobacteria</taxon>
        <taxon>Candidatus Ozemobacterales</taxon>
        <taxon>Candidatus Ozemobacteraceae</taxon>
        <taxon>Candidatus Ozemobacter</taxon>
    </lineage>
</organism>
<proteinExistence type="predicted"/>
<evidence type="ECO:0000313" key="2">
    <source>
        <dbReference type="EMBL" id="RCK78130.1"/>
    </source>
</evidence>
<feature type="signal peptide" evidence="1">
    <location>
        <begin position="1"/>
        <end position="21"/>
    </location>
</feature>
<dbReference type="Proteomes" id="UP000252355">
    <property type="component" value="Unassembled WGS sequence"/>
</dbReference>
<dbReference type="EMBL" id="QOQW01000027">
    <property type="protein sequence ID" value="RCK78130.1"/>
    <property type="molecule type" value="Genomic_DNA"/>
</dbReference>
<feature type="chain" id="PRO_5016875531" evidence="1">
    <location>
        <begin position="22"/>
        <end position="301"/>
    </location>
</feature>
<evidence type="ECO:0000256" key="1">
    <source>
        <dbReference type="SAM" id="SignalP"/>
    </source>
</evidence>